<proteinExistence type="predicted"/>
<dbReference type="EMBL" id="LR797309">
    <property type="protein sequence ID" value="CAB4201978.1"/>
    <property type="molecule type" value="Genomic_DNA"/>
</dbReference>
<reference evidence="1" key="1">
    <citation type="submission" date="2020-04" db="EMBL/GenBank/DDBJ databases">
        <authorList>
            <person name="Chiriac C."/>
            <person name="Salcher M."/>
            <person name="Ghai R."/>
            <person name="Kavagutti S V."/>
        </authorList>
    </citation>
    <scope>NUCLEOTIDE SEQUENCE</scope>
</reference>
<evidence type="ECO:0000313" key="4">
    <source>
        <dbReference type="EMBL" id="CAB4201978.1"/>
    </source>
</evidence>
<organism evidence="1">
    <name type="scientific">uncultured Caudovirales phage</name>
    <dbReference type="NCBI Taxonomy" id="2100421"/>
    <lineage>
        <taxon>Viruses</taxon>
        <taxon>Duplodnaviria</taxon>
        <taxon>Heunggongvirae</taxon>
        <taxon>Uroviricota</taxon>
        <taxon>Caudoviricetes</taxon>
        <taxon>Peduoviridae</taxon>
        <taxon>Maltschvirus</taxon>
        <taxon>Maltschvirus maltsch</taxon>
    </lineage>
</organism>
<protein>
    <submittedName>
        <fullName evidence="1">Uncharacterized protein</fullName>
    </submittedName>
</protein>
<evidence type="ECO:0000313" key="2">
    <source>
        <dbReference type="EMBL" id="CAB4171597.1"/>
    </source>
</evidence>
<dbReference type="EMBL" id="LR796880">
    <property type="protein sequence ID" value="CAB4171597.1"/>
    <property type="molecule type" value="Genomic_DNA"/>
</dbReference>
<dbReference type="EMBL" id="LR796955">
    <property type="protein sequence ID" value="CAB4177527.1"/>
    <property type="molecule type" value="Genomic_DNA"/>
</dbReference>
<dbReference type="EMBL" id="LR796792">
    <property type="protein sequence ID" value="CAB4166784.1"/>
    <property type="molecule type" value="Genomic_DNA"/>
</dbReference>
<evidence type="ECO:0000313" key="3">
    <source>
        <dbReference type="EMBL" id="CAB4177527.1"/>
    </source>
</evidence>
<gene>
    <name evidence="3" type="ORF">UFOVP1010_3</name>
    <name evidence="4" type="ORF">UFOVP1359_44</name>
    <name evidence="1" type="ORF">UFOVP838_52</name>
    <name evidence="2" type="ORF">UFOVP932_15</name>
</gene>
<sequence>MGFDLSTAQPVTTSADGRGFDLASATPVAVGDGMPQPRVPLPFNEATNYIGRMLSNAPESGGKFIGNMYHAVTSPLETAGGIADLAAGGLRAAVPEGVRNFIDKLDNPETTKRIADTASQFGGDMADRYGSPAAIAKTFETDPVGAFADLSVIFGGAGGLARRAGAPNVGGALTRGAELTNPINALAPVGDWALKGTQAVTNWLNPKNTTLLASAEGRGPEIVNALRAPAREIVPGYTPTAAEAAAEVSGTIYPAMQEILAKKYAPTSYAEQADAAQAARVAAIQAVGETPEALAAAKTTRRNVTEPLYTAAQEGVGPVNVKPALDIIDEALNKNPGNTALVKEMKSIRGNMAELTTPGDVSSIIDDIKIRLKNPENAFIKKHLVSVKDALIESVPGMEEAQKAFQNLSTPVNRMEVGQFLEGKLGTGLAAENAAGFAEAVKNAPASIKKATGESRFDTLLQAIGDPAAVKAIEDVRADLMRAAKTEEKAARGATAARDIVPDVTIKGPPMLDKVVTITNEILKKVGGKLSKKLAIEIATEMLNPEAAAIAMQKALDWEARNARIGQAVRGATQATTAPLNALTAISAPVNQNALAGR</sequence>
<name>A0A6J5PGH1_9CAUD</name>
<evidence type="ECO:0000313" key="1">
    <source>
        <dbReference type="EMBL" id="CAB4166784.1"/>
    </source>
</evidence>
<accession>A0A6J5PGH1</accession>